<keyword evidence="3" id="KW-0862">Zinc</keyword>
<dbReference type="Proteomes" id="UP000398389">
    <property type="component" value="Unassembled WGS sequence"/>
</dbReference>
<dbReference type="InterPro" id="IPR039058">
    <property type="entry name" value="Yippee_fam"/>
</dbReference>
<dbReference type="EMBL" id="CABVLU010000002">
    <property type="protein sequence ID" value="VVT49146.1"/>
    <property type="molecule type" value="Genomic_DNA"/>
</dbReference>
<evidence type="ECO:0000256" key="3">
    <source>
        <dbReference type="ARBA" id="ARBA00022833"/>
    </source>
</evidence>
<dbReference type="GeneID" id="43580946"/>
<protein>
    <recommendedName>
        <fullName evidence="4">Protein yippee-like</fullName>
    </recommendedName>
</protein>
<organism evidence="6 7">
    <name type="scientific">Magnusiomyces paraingens</name>
    <dbReference type="NCBI Taxonomy" id="2606893"/>
    <lineage>
        <taxon>Eukaryota</taxon>
        <taxon>Fungi</taxon>
        <taxon>Dikarya</taxon>
        <taxon>Ascomycota</taxon>
        <taxon>Saccharomycotina</taxon>
        <taxon>Dipodascomycetes</taxon>
        <taxon>Dipodascales</taxon>
        <taxon>Dipodascaceae</taxon>
        <taxon>Magnusiomyces</taxon>
    </lineage>
</organism>
<dbReference type="GO" id="GO:0046872">
    <property type="term" value="F:metal ion binding"/>
    <property type="evidence" value="ECO:0007669"/>
    <property type="project" value="UniProtKB-KW"/>
</dbReference>
<accession>A0A5E8BHY7</accession>
<dbReference type="PANTHER" id="PTHR13848">
    <property type="entry name" value="PROTEIN YIPPEE-LIKE CG15309-RELATED"/>
    <property type="match status" value="1"/>
</dbReference>
<reference evidence="6 7" key="1">
    <citation type="submission" date="2019-09" db="EMBL/GenBank/DDBJ databases">
        <authorList>
            <person name="Brejova B."/>
        </authorList>
    </citation>
    <scope>NUCLEOTIDE SEQUENCE [LARGE SCALE GENOMIC DNA]</scope>
</reference>
<keyword evidence="7" id="KW-1185">Reference proteome</keyword>
<dbReference type="OrthoDB" id="6407410at2759"/>
<proteinExistence type="inferred from homology"/>
<evidence type="ECO:0000256" key="1">
    <source>
        <dbReference type="ARBA" id="ARBA00005613"/>
    </source>
</evidence>
<comment type="similarity">
    <text evidence="1 4">Belongs to the yippee family.</text>
</comment>
<dbReference type="InterPro" id="IPR034751">
    <property type="entry name" value="Yippee"/>
</dbReference>
<evidence type="ECO:0000256" key="4">
    <source>
        <dbReference type="RuleBase" id="RU110713"/>
    </source>
</evidence>
<evidence type="ECO:0000313" key="6">
    <source>
        <dbReference type="EMBL" id="VVT49146.1"/>
    </source>
</evidence>
<evidence type="ECO:0000256" key="2">
    <source>
        <dbReference type="ARBA" id="ARBA00022723"/>
    </source>
</evidence>
<dbReference type="PROSITE" id="PS51792">
    <property type="entry name" value="YIPPEE"/>
    <property type="match status" value="1"/>
</dbReference>
<dbReference type="InterPro" id="IPR004910">
    <property type="entry name" value="Yippee/Mis18/Cereblon"/>
</dbReference>
<sequence>MGVQFNKYLSGSQIYCCKNCRTHLAFDHDVESRDFTGVLGKAYLITYLVNVTFGPLETRPMMTGEFQVRDVACRFCSKNVGWIYVESFKSSEKYKVGKYILETRAIDTIRG</sequence>
<dbReference type="AlphaFoldDB" id="A0A5E8BHY7"/>
<evidence type="ECO:0000259" key="5">
    <source>
        <dbReference type="PROSITE" id="PS51792"/>
    </source>
</evidence>
<keyword evidence="2" id="KW-0479">Metal-binding</keyword>
<gene>
    <name evidence="6" type="ORF">SAPINGB_P002126</name>
</gene>
<dbReference type="Pfam" id="PF03226">
    <property type="entry name" value="Yippee-Mis18"/>
    <property type="match status" value="1"/>
</dbReference>
<dbReference type="RefSeq" id="XP_031852737.1">
    <property type="nucleotide sequence ID" value="XM_031996846.1"/>
</dbReference>
<feature type="domain" description="Yippee" evidence="5">
    <location>
        <begin position="13"/>
        <end position="110"/>
    </location>
</feature>
<name>A0A5E8BHY7_9ASCO</name>
<evidence type="ECO:0000313" key="7">
    <source>
        <dbReference type="Proteomes" id="UP000398389"/>
    </source>
</evidence>